<dbReference type="Proteomes" id="UP000092461">
    <property type="component" value="Unassembled WGS sequence"/>
</dbReference>
<dbReference type="EMBL" id="AJWK01028717">
    <property type="status" value="NOT_ANNOTATED_CDS"/>
    <property type="molecule type" value="Genomic_DNA"/>
</dbReference>
<evidence type="ECO:0000256" key="3">
    <source>
        <dbReference type="SAM" id="MobiDB-lite"/>
    </source>
</evidence>
<evidence type="ECO:0000313" key="6">
    <source>
        <dbReference type="Proteomes" id="UP000092461"/>
    </source>
</evidence>
<dbReference type="GO" id="GO:0006302">
    <property type="term" value="P:double-strand break repair"/>
    <property type="evidence" value="ECO:0007669"/>
    <property type="project" value="TreeGrafter"/>
</dbReference>
<feature type="region of interest" description="Disordered" evidence="3">
    <location>
        <begin position="396"/>
        <end position="417"/>
    </location>
</feature>
<dbReference type="VEuPathDB" id="VectorBase:LLONM1_000708"/>
<evidence type="ECO:0000313" key="5">
    <source>
        <dbReference type="EnsemblMetazoa" id="LLOJ008488-PA"/>
    </source>
</evidence>
<accession>A0A1B0GKE0</accession>
<feature type="domain" description="Rad21/Rec8-like protein N-terminal" evidence="4">
    <location>
        <begin position="11"/>
        <end position="107"/>
    </location>
</feature>
<dbReference type="Pfam" id="PF04825">
    <property type="entry name" value="Rad21_Rec8_N"/>
    <property type="match status" value="1"/>
</dbReference>
<evidence type="ECO:0000259" key="4">
    <source>
        <dbReference type="Pfam" id="PF04825"/>
    </source>
</evidence>
<dbReference type="VEuPathDB" id="VectorBase:LLOJ008488"/>
<evidence type="ECO:0000256" key="2">
    <source>
        <dbReference type="ARBA" id="ARBA00023242"/>
    </source>
</evidence>
<dbReference type="AlphaFoldDB" id="A0A1B0GKE0"/>
<dbReference type="InterPro" id="IPR039781">
    <property type="entry name" value="Rad21/Rec8-like"/>
</dbReference>
<reference evidence="5" key="1">
    <citation type="submission" date="2020-05" db="UniProtKB">
        <authorList>
            <consortium name="EnsemblMetazoa"/>
        </authorList>
    </citation>
    <scope>IDENTIFICATION</scope>
    <source>
        <strain evidence="5">Jacobina</strain>
    </source>
</reference>
<keyword evidence="2" id="KW-0539">Nucleus</keyword>
<organism evidence="5 6">
    <name type="scientific">Lutzomyia longipalpis</name>
    <name type="common">Sand fly</name>
    <dbReference type="NCBI Taxonomy" id="7200"/>
    <lineage>
        <taxon>Eukaryota</taxon>
        <taxon>Metazoa</taxon>
        <taxon>Ecdysozoa</taxon>
        <taxon>Arthropoda</taxon>
        <taxon>Hexapoda</taxon>
        <taxon>Insecta</taxon>
        <taxon>Pterygota</taxon>
        <taxon>Neoptera</taxon>
        <taxon>Endopterygota</taxon>
        <taxon>Diptera</taxon>
        <taxon>Nematocera</taxon>
        <taxon>Psychodoidea</taxon>
        <taxon>Psychodidae</taxon>
        <taxon>Lutzomyia</taxon>
        <taxon>Lutzomyia</taxon>
    </lineage>
</organism>
<keyword evidence="6" id="KW-1185">Reference proteome</keyword>
<dbReference type="GO" id="GO:0005634">
    <property type="term" value="C:nucleus"/>
    <property type="evidence" value="ECO:0007669"/>
    <property type="project" value="UniProtKB-SubCell"/>
</dbReference>
<dbReference type="EnsemblMetazoa" id="LLOJ008488-RA">
    <property type="protein sequence ID" value="LLOJ008488-PA"/>
    <property type="gene ID" value="LLOJ008488"/>
</dbReference>
<dbReference type="InterPro" id="IPR006910">
    <property type="entry name" value="Rad21_Rec8_N"/>
</dbReference>
<protein>
    <recommendedName>
        <fullName evidence="4">Rad21/Rec8-like protein N-terminal domain-containing protein</fullName>
    </recommendedName>
</protein>
<dbReference type="GO" id="GO:0030893">
    <property type="term" value="C:meiotic cohesin complex"/>
    <property type="evidence" value="ECO:0007669"/>
    <property type="project" value="TreeGrafter"/>
</dbReference>
<dbReference type="PANTHER" id="PTHR12585">
    <property type="entry name" value="SCC1 / RAD21 FAMILY MEMBER"/>
    <property type="match status" value="1"/>
</dbReference>
<evidence type="ECO:0000256" key="1">
    <source>
        <dbReference type="ARBA" id="ARBA00004123"/>
    </source>
</evidence>
<comment type="subcellular location">
    <subcellularLocation>
        <location evidence="1">Nucleus</location>
    </subcellularLocation>
</comment>
<dbReference type="PANTHER" id="PTHR12585:SF27">
    <property type="entry name" value="MEIOTIC RECOMBINATION PROTEIN REC8 HOMOLOG"/>
    <property type="match status" value="1"/>
</dbReference>
<dbReference type="GO" id="GO:0051177">
    <property type="term" value="P:meiotic sister chromatid cohesion"/>
    <property type="evidence" value="ECO:0007669"/>
    <property type="project" value="TreeGrafter"/>
</dbReference>
<dbReference type="GO" id="GO:0003682">
    <property type="term" value="F:chromatin binding"/>
    <property type="evidence" value="ECO:0007669"/>
    <property type="project" value="TreeGrafter"/>
</dbReference>
<sequence length="654" mass="72788">MVHYFELLAVRNNARFAMCWLAATNYSAFQNHVKKGQLQTIRVSNMCDEILKMLNSESQEPRERISLPLAAKLSYGIVKIHAKIADELLEEVLAALKVQSFVLKSLNFSEDTDEVQKPVKGAKKRQLQIAASKARSKRPKLGNSGNAGNALQLIEDLDDVPLEDTLNIPESSHTVSNELISLREIPSLPTLNQLQPLDPLDDFLEEADADEDISRVLDYFGSMNVSSVDTPLGASSSTMISLPGPSRRKFATSTPLSMFKNLCGSMSKQGISSITAMNITMISANCNRMQDIFEGPASQEFHGFPETSNALPDAAPPGQIEVKPEPGDVDEIPPQLPEVPLGLESVQGIPGEDLNPPEVPEVNDRELQENVQEPQENLPNPAINDEFIAPPDVTEAEELTETPPEVKNEPPKFRGGKKRKILQVDDVKMIPGAKLAKQVESSGKAVNFHRARDMAFRRSQFDKDFISRPLRKRMAEPLMDLFGRNCKIRRVTSDETMDILGEILVGSTLNNNRPSEDVMLPIMEDFNNFGNKRRTRKHQGGNIQQDIPLLPEEAPPPVIQAHQEVPENFFEIPQEPRNAFPDDFTEEGVLAKLQNLWSRGRNPITMNTLLGDANGKKEAAKAFMSIMELVKQRKIKLHRNDANLEIIHIAPFAA</sequence>
<proteinExistence type="predicted"/>
<name>A0A1B0GKE0_LUTLO</name>